<dbReference type="InterPro" id="IPR046350">
    <property type="entry name" value="Cystatin_sf"/>
</dbReference>
<feature type="signal peptide" evidence="2">
    <location>
        <begin position="1"/>
        <end position="18"/>
    </location>
</feature>
<comment type="caution">
    <text evidence="3">The sequence shown here is derived from an EMBL/GenBank/DDBJ whole genome shotgun (WGS) entry which is preliminary data.</text>
</comment>
<evidence type="ECO:0000256" key="2">
    <source>
        <dbReference type="SAM" id="SignalP"/>
    </source>
</evidence>
<name>A0A1Y1S0M0_9SPIO</name>
<reference evidence="3 4" key="1">
    <citation type="submission" date="2017-03" db="EMBL/GenBank/DDBJ databases">
        <title>Draft Genome sequence of Marispirochaeta sp. strain JC444.</title>
        <authorList>
            <person name="Shivani Y."/>
            <person name="Subhash Y."/>
            <person name="Sasikala C."/>
            <person name="Ramana C."/>
        </authorList>
    </citation>
    <scope>NUCLEOTIDE SEQUENCE [LARGE SCALE GENOMIC DNA]</scope>
    <source>
        <strain evidence="3 4">JC444</strain>
    </source>
</reference>
<dbReference type="Proteomes" id="UP000192343">
    <property type="component" value="Unassembled WGS sequence"/>
</dbReference>
<dbReference type="STRING" id="1963862.B4O97_04560"/>
<feature type="region of interest" description="Disordered" evidence="1">
    <location>
        <begin position="25"/>
        <end position="54"/>
    </location>
</feature>
<sequence>MGPVKSRLLIILMIPAIAAPAFSSGPRERAQENVVNPAPETEASGGLTGGFRKAEKDNPHVIESVRFLKAEMDARGIRVQEVRSSEIQVVSGYKVHLVAEYRKNGTSDVLDALIYLPPRGEPQLLSLTYGAE</sequence>
<keyword evidence="2" id="KW-0732">Signal</keyword>
<dbReference type="Gene3D" id="3.10.450.10">
    <property type="match status" value="1"/>
</dbReference>
<feature type="chain" id="PRO_5012101334" description="PepSY domain-containing protein" evidence="2">
    <location>
        <begin position="19"/>
        <end position="132"/>
    </location>
</feature>
<protein>
    <recommendedName>
        <fullName evidence="5">PepSY domain-containing protein</fullName>
    </recommendedName>
</protein>
<organism evidence="3 4">
    <name type="scientific">Marispirochaeta aestuarii</name>
    <dbReference type="NCBI Taxonomy" id="1963862"/>
    <lineage>
        <taxon>Bacteria</taxon>
        <taxon>Pseudomonadati</taxon>
        <taxon>Spirochaetota</taxon>
        <taxon>Spirochaetia</taxon>
        <taxon>Spirochaetales</taxon>
        <taxon>Spirochaetaceae</taxon>
        <taxon>Marispirochaeta</taxon>
    </lineage>
</organism>
<dbReference type="SUPFAM" id="SSF54403">
    <property type="entry name" value="Cystatin/monellin"/>
    <property type="match status" value="1"/>
</dbReference>
<proteinExistence type="predicted"/>
<dbReference type="EMBL" id="MWQY01000004">
    <property type="protein sequence ID" value="ORC36901.1"/>
    <property type="molecule type" value="Genomic_DNA"/>
</dbReference>
<evidence type="ECO:0000313" key="4">
    <source>
        <dbReference type="Proteomes" id="UP000192343"/>
    </source>
</evidence>
<keyword evidence="4" id="KW-1185">Reference proteome</keyword>
<accession>A0A1Y1S0M0</accession>
<evidence type="ECO:0000313" key="3">
    <source>
        <dbReference type="EMBL" id="ORC36901.1"/>
    </source>
</evidence>
<gene>
    <name evidence="3" type="ORF">B4O97_04560</name>
</gene>
<dbReference type="AlphaFoldDB" id="A0A1Y1S0M0"/>
<evidence type="ECO:0008006" key="5">
    <source>
        <dbReference type="Google" id="ProtNLM"/>
    </source>
</evidence>
<dbReference type="RefSeq" id="WP_083048750.1">
    <property type="nucleotide sequence ID" value="NZ_MWQY01000004.1"/>
</dbReference>
<evidence type="ECO:0000256" key="1">
    <source>
        <dbReference type="SAM" id="MobiDB-lite"/>
    </source>
</evidence>